<evidence type="ECO:0000256" key="1">
    <source>
        <dbReference type="ARBA" id="ARBA00004496"/>
    </source>
</evidence>
<dbReference type="GO" id="GO:0016887">
    <property type="term" value="F:ATP hydrolysis activity"/>
    <property type="evidence" value="ECO:0007669"/>
    <property type="project" value="InterPro"/>
</dbReference>
<evidence type="ECO:0000259" key="10">
    <source>
        <dbReference type="PROSITE" id="PS51981"/>
    </source>
</evidence>
<evidence type="ECO:0000256" key="6">
    <source>
        <dbReference type="ARBA" id="ARBA00022859"/>
    </source>
</evidence>
<dbReference type="Proteomes" id="UP000050525">
    <property type="component" value="Unassembled WGS sequence"/>
</dbReference>
<evidence type="ECO:0000256" key="4">
    <source>
        <dbReference type="ARBA" id="ARBA00022771"/>
    </source>
</evidence>
<dbReference type="InterPro" id="IPR001841">
    <property type="entry name" value="Znf_RING"/>
</dbReference>
<organism evidence="11 12">
    <name type="scientific">Alligator mississippiensis</name>
    <name type="common">American alligator</name>
    <dbReference type="NCBI Taxonomy" id="8496"/>
    <lineage>
        <taxon>Eukaryota</taxon>
        <taxon>Metazoa</taxon>
        <taxon>Chordata</taxon>
        <taxon>Craniata</taxon>
        <taxon>Vertebrata</taxon>
        <taxon>Euteleostomi</taxon>
        <taxon>Archelosauria</taxon>
        <taxon>Archosauria</taxon>
        <taxon>Crocodylia</taxon>
        <taxon>Alligatoridae</taxon>
        <taxon>Alligatorinae</taxon>
        <taxon>Alligator</taxon>
    </lineage>
</organism>
<dbReference type="GO" id="GO:0005737">
    <property type="term" value="C:cytoplasm"/>
    <property type="evidence" value="ECO:0007669"/>
    <property type="project" value="UniProtKB-SubCell"/>
</dbReference>
<evidence type="ECO:0000256" key="8">
    <source>
        <dbReference type="SAM" id="MobiDB-lite"/>
    </source>
</evidence>
<dbReference type="SUPFAM" id="SSF52540">
    <property type="entry name" value="P-loop containing nucleoside triphosphate hydrolases"/>
    <property type="match status" value="1"/>
</dbReference>
<dbReference type="Gene3D" id="3.30.40.10">
    <property type="entry name" value="Zinc/RING finger domain, C3HC4 (zinc finger)"/>
    <property type="match status" value="1"/>
</dbReference>
<keyword evidence="2" id="KW-0963">Cytoplasm</keyword>
<evidence type="ECO:0000313" key="12">
    <source>
        <dbReference type="Proteomes" id="UP000050525"/>
    </source>
</evidence>
<dbReference type="InterPro" id="IPR013083">
    <property type="entry name" value="Znf_RING/FYVE/PHD"/>
</dbReference>
<dbReference type="SUPFAM" id="SSF57850">
    <property type="entry name" value="RING/U-box"/>
    <property type="match status" value="1"/>
</dbReference>
<dbReference type="InterPro" id="IPR027417">
    <property type="entry name" value="P-loop_NTPase"/>
</dbReference>
<dbReference type="EMBL" id="AKHW03006834">
    <property type="protein sequence ID" value="KYO18318.1"/>
    <property type="molecule type" value="Genomic_DNA"/>
</dbReference>
<dbReference type="GO" id="GO:0002376">
    <property type="term" value="P:immune system process"/>
    <property type="evidence" value="ECO:0007669"/>
    <property type="project" value="UniProtKB-KW"/>
</dbReference>
<dbReference type="GO" id="GO:0004842">
    <property type="term" value="F:ubiquitin-protein transferase activity"/>
    <property type="evidence" value="ECO:0007669"/>
    <property type="project" value="InterPro"/>
</dbReference>
<dbReference type="Pfam" id="PF20173">
    <property type="entry name" value="ZnF_RZ-type"/>
    <property type="match status" value="1"/>
</dbReference>
<evidence type="ECO:0000256" key="3">
    <source>
        <dbReference type="ARBA" id="ARBA00022723"/>
    </source>
</evidence>
<comment type="subcellular location">
    <subcellularLocation>
        <location evidence="1">Cytoplasm</location>
    </subcellularLocation>
</comment>
<dbReference type="PANTHER" id="PTHR22605">
    <property type="entry name" value="RZ-TYPE DOMAIN-CONTAINING PROTEIN"/>
    <property type="match status" value="1"/>
</dbReference>
<reference evidence="11 12" key="1">
    <citation type="journal article" date="2012" name="Genome Biol.">
        <title>Sequencing three crocodilian genomes to illuminate the evolution of archosaurs and amniotes.</title>
        <authorList>
            <person name="St John J.A."/>
            <person name="Braun E.L."/>
            <person name="Isberg S.R."/>
            <person name="Miles L.G."/>
            <person name="Chong A.Y."/>
            <person name="Gongora J."/>
            <person name="Dalzell P."/>
            <person name="Moran C."/>
            <person name="Bed'hom B."/>
            <person name="Abzhanov A."/>
            <person name="Burgess S.C."/>
            <person name="Cooksey A.M."/>
            <person name="Castoe T.A."/>
            <person name="Crawford N.G."/>
            <person name="Densmore L.D."/>
            <person name="Drew J.C."/>
            <person name="Edwards S.V."/>
            <person name="Faircloth B.C."/>
            <person name="Fujita M.K."/>
            <person name="Greenwold M.J."/>
            <person name="Hoffmann F.G."/>
            <person name="Howard J.M."/>
            <person name="Iguchi T."/>
            <person name="Janes D.E."/>
            <person name="Khan S.Y."/>
            <person name="Kohno S."/>
            <person name="de Koning A.J."/>
            <person name="Lance S.L."/>
            <person name="McCarthy F.M."/>
            <person name="McCormack J.E."/>
            <person name="Merchant M.E."/>
            <person name="Peterson D.G."/>
            <person name="Pollock D.D."/>
            <person name="Pourmand N."/>
            <person name="Raney B.J."/>
            <person name="Roessler K.A."/>
            <person name="Sanford J.R."/>
            <person name="Sawyer R.H."/>
            <person name="Schmidt C.J."/>
            <person name="Triplett E.W."/>
            <person name="Tuberville T.D."/>
            <person name="Venegas-Anaya M."/>
            <person name="Howard J.T."/>
            <person name="Jarvis E.D."/>
            <person name="Guillette L.J.Jr."/>
            <person name="Glenn T.C."/>
            <person name="Green R.E."/>
            <person name="Ray D.A."/>
        </authorList>
    </citation>
    <scope>NUCLEOTIDE SEQUENCE [LARGE SCALE GENOMIC DNA]</scope>
    <source>
        <strain evidence="11">KSC_2009_1</strain>
    </source>
</reference>
<dbReference type="CDD" id="cd00009">
    <property type="entry name" value="AAA"/>
    <property type="match status" value="1"/>
</dbReference>
<dbReference type="PROSITE" id="PS00518">
    <property type="entry name" value="ZF_RING_1"/>
    <property type="match status" value="1"/>
</dbReference>
<evidence type="ECO:0000256" key="7">
    <source>
        <dbReference type="PROSITE-ProRule" id="PRU00175"/>
    </source>
</evidence>
<dbReference type="PROSITE" id="PS50089">
    <property type="entry name" value="ZF_RING_2"/>
    <property type="match status" value="1"/>
</dbReference>
<dbReference type="InterPro" id="IPR046439">
    <property type="entry name" value="ZF_RZ_dom"/>
</dbReference>
<dbReference type="InterPro" id="IPR017907">
    <property type="entry name" value="Znf_RING_CS"/>
</dbReference>
<dbReference type="PROSITE" id="PS51981">
    <property type="entry name" value="ZF_RZ"/>
    <property type="match status" value="1"/>
</dbReference>
<feature type="domain" description="RZ-type" evidence="10">
    <location>
        <begin position="3771"/>
        <end position="3842"/>
    </location>
</feature>
<evidence type="ECO:0000313" key="11">
    <source>
        <dbReference type="EMBL" id="KYO18318.1"/>
    </source>
</evidence>
<feature type="domain" description="RING-type" evidence="9">
    <location>
        <begin position="3346"/>
        <end position="3382"/>
    </location>
</feature>
<evidence type="ECO:0000259" key="9">
    <source>
        <dbReference type="PROSITE" id="PS50089"/>
    </source>
</evidence>
<gene>
    <name evidence="11" type="ORF">Y1Q_0012798</name>
</gene>
<dbReference type="Gene3D" id="3.40.50.300">
    <property type="entry name" value="P-loop containing nucleotide triphosphate hydrolases"/>
    <property type="match status" value="1"/>
</dbReference>
<sequence>MAENQIQETEVVKLDNRKPKPLTNDASADPVVRSGSQPEANAAGIKNEGHMDANSKSAFLEEEAGENQQQSEVFIHEAHPLSEEDFTAKESSFGFLPDCETAVEAREVCIVYQYPAYLEDTESKDAADHKGNDESTVCSPRYFDYPHSSNTEAHPLSEEDSVAKESSFGSQPDCETAVEAREECDSGQTRTEMMHHTDVTDHKGDEESTECSARYSENLYSSNTEWMTVEFIAPLSKKWKFKKDLFKIVVVIYEKPGLYQEFATMKTEINKDIERIIAKRKLSLSNLQQGQPFYYRYGILDTFSENRPIQLEDFPGTTSKNKKSPINRVLHIPEWAIKPSGVWTQFDDLCHLQNKKQWDIQNFSLAWSSDSQDIIGYVVKEFHQKSRKDFTDLERKIECYIHCSKALTKSDVVEKKTTEVCCKEEINIIYKFAKEILQWPRTPDCAASIVQDLLFSLYILFHYEAPMTEDLWKKLKKVFPHTSSLEDKLANLTEDRECVYIHALMNICEQKSRKSERSGWMWLIPLLYAVAYQRPTSELAQDLLHKEIKHLPFHVLTKESNQEKLLKMIETHRTFIGKCAPLAEKIIEIVTLKSLNQMLGLQIQLPFLPLLTKVQSQIFREGKTKEEASHAVLEQLARVTESWIRDKRWKKLICPSYKEWIKKIERGHVFGHYVAFLQTEEYQGTELEFSFSEHVIQNIKEIPKAKDTTLEKIIQYFSSMKDPVLEKIISPIIERMWTEELSLIKEPTCFEEETGNVLTRLLDSSLGQDIISTIQKSKDKIRINEKAEELLSKVLKLISFVGDSLFSGDIPFSVLQDILKHKQEFIAMLCVSDKLLQRPERFTPHLITDVLNVRELEYRQVETQKNQKHVFINMCTCISDDIKVGLEDMQQSIDEKQSIKNQIVIKQFSTEGEKKSKDSEPPALAKYDDMVTKVYTLQESKYFLKMWKLKAEQAKDKLPGEAIFSLDEVREHIYIPAIEDFQKTYWSLRDSFISFGNIERQFDMLMNKKELLKEFEIMESSIGEPGSEPSWVKAAMDKIDIYETLSTVVQPARMINELRRQLGLDGDFQILDDLTRYGEEYFKNKRLDYITNDVKEVKETLSNLSTNVLNFLKELLRCTEKAFVSWVKDVIKDKTELPTFVDLASISAGENDMDIDKVRFFRDAISVSGPIIFDLQSTSGFKDFHEALHPIRDAIVNDDKLPEKLRDSCDNKEWLQMVHDCHGSVERSSVSQARAINSKGIFIISAPQKLKPSLDDCISLKLPEDDAKSASQQAGTGKKVYSLAQLTELQNKLMLIATKVEHGQEEVKRFLEILEKVRMVGKLYLELLDIGNILFIDWKAELKCSHEHNINIYVEFGISGVLVQSNRPFLEELSGICKAMERCLIEWKKYLEIQRNNYYHLNMFTARQLFYLCSKLATPNETEVDLQVLNLLSVFKHDITIEDIRDALNKALNTPSESINVVGEDDKSMTWFNYTVKFPQLIQGLVECGYDESVIKAGLQSYSPNAAITEQMLMDYAFDHGDNEEEIEEFSKLYDEQREDFLQESRKFKNRSTETEHCAFSSLTKDELAVSFEGLLSIEDKVNLLWDAYCSRLTGLVSDRYISLDLFGEMLKHLATVETSRIERNLPAGVEAGRPCLVMCKEEEMLRYMLSVYQCTENAPLPTYEEVLVCTSETEEEDIELIVRRALSLGSKHKKIYCLLGADKLVYKVSKQLEFQFFHLAQSSCVPDYRFLIFCDAKAHSSYIVTAFDNYKVPLSCNSEAEIQQYLRTHLTVSSAPAIRAFEKPYQQNVKFVFSEEAGMGKSLFAANTIRKAKDLLENAGLAHKTIRMTESKIDFGFLVKELCSLEEKPTEAVPRIFHIDISPVVSKGLYRLLIELCILRHTQSPDGLVWKCKASHLYLIEYLVRGKGISSTRKQEMTNKMEKEFLALLPTVKCVSPVEVLEILEKSSSGTCPEMEQQLLDKDTFKGKAFQRSYQYLCRYQNNKNLDSFRYSPESVEGTEETCLRLLLQFCGQKNPSWTELSNFTQLLSLQLMKCETSVFCSKAAGREFWGFKSFVIKFMITMSKDFAMPSLVMSDESSPRGEDKKEEDSMLRGYQLRRKWEQESHPYIVFHADNHSMEFLGFHINENYDAVDAYSGTILQNNVISPELYLILHAQSVPFNKKFEDLPRKEQLETLCSVFGVTGNQDPDESYKLTLDNTMKMLAIHLRFQCGIPVIIMGETGCGKTKLVEFMCSLQRAGRDIQNMMLVRVHGGTSSHIIHQKVREAIELARRNEEEYDVDTVLFFDEANTTEAVFAIKEVLCDHSINGEQIPTTRLRVVAACNPYKRHTKETIEKLEKAGLGYRVRSEDTLEKLGYVPLRQLVYRVQPLPPSMLPLVWDFGELNEQTQRLYIQEIVRSIVKDKLPEEEKKHIFTSVILASQNFLRTNKHECRITSLRDVERCMKVLLWFYNLKDLLFPLIDQKKSEAQRSELCNSVTDLDEHKEGQMLPLNAAQRSLVLSMGVCYYMSLERCRQDYLEVIAECFSVPAHVLHQEIVLCQEVFLDNLSIPKLEKHCLEMNTILNSREVEVKTKLQQWAKSFATVKNADCYSASWAASDPKEQDVFIGFNEDVSATVILQCSQSSLQGNFVFNEEQVLGACKSKLIECATPDSILRLKYSSLEDAKQIQDLYFGQQKHSGLIDILRKSMKDQSNVDETKGLCLQVSTHARLLNQRELDMVTKKLNLQNRICCVFLSQFETEHAFRQEISKFFRRSPEEKLLLVQFSFDEPQSSKRLLACAKYCTVDERRKSQSPGSSHVVIISKVPRIQGGSGYLAFSGDKWTSLHLDELLPPEHFSASLGQLSKITVAEVFTKSTRQGLHTDGSTKPGCTESVSHSLEESVQLLDVEFLIKQCVQKAVIQLEDKRDNQKRATIRIQLLYDALFPAQKKTAFANDFMGVLKKRICHLLQEREERSLKPKEWTFHQAMSGKFILEGTSFRHTLWIYVEDIMVNVFAQILAVIDANNNLNCISQETPRSSLWLQMFQDESFLKIKYTSKEPDAKIAVLSMTEDPNTSVACQFPFSWVLKAALDEIWETVHQAKGFPRDPTPDSIEMFQSSTQNVPMPDGDDMDMIQFYASDFVRMALPGQDVEVYKVLSSVLITGAKKLHSSVARNDLQFSLLWLHVEYFYLRDTYQLFIDLVKNEESVTGELQKMYSEDSTKMFLSLDALNTILRQLQPTEETFGSFDSCLAWLKRIKSIKHALNRITSDDYQIRLDRKKGELLSSILHRWDCTNITYLLIDHLLHDETKMDEKLLKTIVKQSVFLWKNLYKTEDLKPEKIFEVVTKVLKICSSNAVNVYFVKGVDKCRSCQKEITDPAELPCEHIFCTQCILSWTDKQCRICKKNIPEDYTPTASQVTREAVENCNKFRRKCNSFFLECVSSYCFGGRNPPPAKVIEQLIKFVACKPSNSEHTESRCVYKPTSDLSPFEECMDPSPTVKSSLLKMLLQCRFDDVKTHLQEYISLMEGVITSNQSIRDDFYFMVVCCFEDFMYSSFQEDASQEAEQCITSADLTTPSCTEATEVDTLQLIARLRLAISHVATVLGTELLNAAVPTTEVNHEVTEKQRALVNSMKILVENAQTPWPQIFLMRALLNIHGLKIMKKVLEKEQWILPRGCETSKCMDVRSNEVLMISALDRAKHHLNNAKSEAAKHLTSVMKQMESILEAPLLSEDPTERLEKIMNAIRSHGNSTYLEVVFHTAVILSLSQRPITQVFRSICFEPSTVKDTYLPTMPDDHYSDTKNWKMDEISKIWSCKCGQIWCIDRCGLPMEKKTCSCGHPVGGLNHKAVEGFAEVNRSKDIIERGYILGSPGSRSREGERDLPPASVCLARVLLHSSMLLGTFTECQSVLNLMKEKPQVAEEFFQEHLEKDITFLAESLGRNIDDATIIVHLFLRYLLDSTEDEEITVKSMHEKEDRKKWESCFKTLTHSIFQGLKDKLASAKQEIAEEAHSSSILKIAEGQTLPFSDLSSTGLINKSCIWQFEQKMTVQHLTHLIQQENGTNQFPVLLEILSKHQNIQYIQHLPDVLSLQHTLIHFYQNCNHEEEQFSVREFLEKPHISGDQRLSFEGAVRIIQKVWSNIKLNPESKGMHIPEQLQNKEIGTDTAILDLLPHNPSISFIVTKFLIELQNSLIDTAAQIMKEKQRSISAEEVRASSVIAVTPGDVVTMALSNFQYVLEENGIKTTHFNFQTLQRQAINRFISGKPIIKVQTAPSMPPRNLKTLKSTKAKVKQQLQQEQLSVSQMKSIMETARSVSDISRALSTLKVAAEFLAVTGGDPKRSLTDYVRNELRMAADAKHFKDLPVVPQTQLKHILSLWQVLSVRRSVLLVQMNQNPFFLVDKRYQEELEVTEREDLKKALSTINIDFFITDLHEMIVVTLADYKPEWEIVEIFRTYLEEEEKEDMYIENLIGSLSPHLQMKKVISVWKTAVQTSKLYSSSYKQE</sequence>
<name>A0A151M1C3_ALLMI</name>
<feature type="region of interest" description="Disordered" evidence="8">
    <location>
        <begin position="1"/>
        <end position="70"/>
    </location>
</feature>
<keyword evidence="6" id="KW-0391">Immunity</keyword>
<feature type="region of interest" description="Disordered" evidence="8">
    <location>
        <begin position="148"/>
        <end position="188"/>
    </location>
</feature>
<keyword evidence="5" id="KW-0862">Zinc</keyword>
<comment type="caution">
    <text evidence="11">The sequence shown here is derived from an EMBL/GenBank/DDBJ whole genome shotgun (WGS) entry which is preliminary data.</text>
</comment>
<evidence type="ECO:0000256" key="2">
    <source>
        <dbReference type="ARBA" id="ARBA00022490"/>
    </source>
</evidence>
<keyword evidence="12" id="KW-1185">Reference proteome</keyword>
<dbReference type="InterPro" id="IPR031248">
    <property type="entry name" value="RNF213"/>
</dbReference>
<accession>A0A151M1C3</accession>
<dbReference type="InterPro" id="IPR003593">
    <property type="entry name" value="AAA+_ATPase"/>
</dbReference>
<keyword evidence="3" id="KW-0479">Metal-binding</keyword>
<keyword evidence="4 7" id="KW-0863">Zinc-finger</keyword>
<dbReference type="InterPro" id="IPR018957">
    <property type="entry name" value="Znf_C3HC4_RING-type"/>
</dbReference>
<protein>
    <submittedName>
        <fullName evidence="11">Uncharacterized protein</fullName>
    </submittedName>
</protein>
<proteinExistence type="predicted"/>
<dbReference type="Pfam" id="PF00097">
    <property type="entry name" value="zf-C3HC4"/>
    <property type="match status" value="1"/>
</dbReference>
<dbReference type="PANTHER" id="PTHR22605:SF16">
    <property type="entry name" value="E3 UBIQUITIN-PROTEIN LIGASE RNF213"/>
    <property type="match status" value="1"/>
</dbReference>
<evidence type="ECO:0000256" key="5">
    <source>
        <dbReference type="ARBA" id="ARBA00022833"/>
    </source>
</evidence>
<dbReference type="GO" id="GO:0008270">
    <property type="term" value="F:zinc ion binding"/>
    <property type="evidence" value="ECO:0007669"/>
    <property type="project" value="UniProtKB-KW"/>
</dbReference>
<dbReference type="SMART" id="SM00382">
    <property type="entry name" value="AAA"/>
    <property type="match status" value="1"/>
</dbReference>